<gene>
    <name evidence="1" type="primary">crtB_1</name>
    <name evidence="1" type="ORF">PAM7066_01407</name>
</gene>
<dbReference type="Pfam" id="PF00494">
    <property type="entry name" value="SQS_PSY"/>
    <property type="match status" value="1"/>
</dbReference>
<dbReference type="PANTHER" id="PTHR31480">
    <property type="entry name" value="BIFUNCTIONAL LYCOPENE CYCLASE/PHYTOENE SYNTHASE"/>
    <property type="match status" value="1"/>
</dbReference>
<dbReference type="InterPro" id="IPR008949">
    <property type="entry name" value="Isoprenoid_synthase_dom_sf"/>
</dbReference>
<dbReference type="EMBL" id="FWFV01000003">
    <property type="protein sequence ID" value="SLN33995.1"/>
    <property type="molecule type" value="Genomic_DNA"/>
</dbReference>
<reference evidence="1 2" key="1">
    <citation type="submission" date="2017-03" db="EMBL/GenBank/DDBJ databases">
        <authorList>
            <person name="Afonso C.L."/>
            <person name="Miller P.J."/>
            <person name="Scott M.A."/>
            <person name="Spackman E."/>
            <person name="Goraichik I."/>
            <person name="Dimitrov K.M."/>
            <person name="Suarez D.L."/>
            <person name="Swayne D.E."/>
        </authorList>
    </citation>
    <scope>NUCLEOTIDE SEQUENCE [LARGE SCALE GENOMIC DNA]</scope>
    <source>
        <strain evidence="1 2">CECT 7066</strain>
    </source>
</reference>
<keyword evidence="2" id="KW-1185">Reference proteome</keyword>
<dbReference type="RefSeq" id="WP_175484587.1">
    <property type="nucleotide sequence ID" value="NZ_FOPF01000003.1"/>
</dbReference>
<dbReference type="SFLD" id="SFLDS00005">
    <property type="entry name" value="Isoprenoid_Synthase_Type_I"/>
    <property type="match status" value="1"/>
</dbReference>
<organism evidence="1 2">
    <name type="scientific">Palleronia marisminoris</name>
    <dbReference type="NCBI Taxonomy" id="315423"/>
    <lineage>
        <taxon>Bacteria</taxon>
        <taxon>Pseudomonadati</taxon>
        <taxon>Pseudomonadota</taxon>
        <taxon>Alphaproteobacteria</taxon>
        <taxon>Rhodobacterales</taxon>
        <taxon>Roseobacteraceae</taxon>
        <taxon>Palleronia</taxon>
    </lineage>
</organism>
<dbReference type="Proteomes" id="UP000193870">
    <property type="component" value="Unassembled WGS sequence"/>
</dbReference>
<dbReference type="InterPro" id="IPR002060">
    <property type="entry name" value="Squ/phyt_synthse"/>
</dbReference>
<sequence>MQKFETRQGDAWSTGTGKALSAARKSENFPVASVLLPRDLRPSVLAFYDVVRSADDVADDPALSRETKLARLDLIDRALAGTATWQPAGALQLALAQAGRPGAIRHATKMLVAFRADAEGNICRDWEDLRAYCEHSAVPVGRFLLELHGEGDAPCAASDGLCVALQVLNHLQDLGSDWCKLRRLYLPLDWIEAEGASPDDLRDAQLTPALRRVLDRTLDATDAELARAAALPRLIRSRRLAAETRVILSLARHLSARLRREDPLASRVAVTRAAALRAGTAGLTRLVRA</sequence>
<dbReference type="SFLD" id="SFLDG01018">
    <property type="entry name" value="Squalene/Phytoene_Synthase_Lik"/>
    <property type="match status" value="1"/>
</dbReference>
<name>A0A1Y5S732_9RHOB</name>
<dbReference type="STRING" id="315423.SAMN04488020_103127"/>
<keyword evidence="1" id="KW-0808">Transferase</keyword>
<dbReference type="GO" id="GO:0016765">
    <property type="term" value="F:transferase activity, transferring alkyl or aryl (other than methyl) groups"/>
    <property type="evidence" value="ECO:0007669"/>
    <property type="project" value="UniProtKB-ARBA"/>
</dbReference>
<proteinExistence type="predicted"/>
<protein>
    <submittedName>
        <fullName evidence="1">All-trans-phytoene synthase</fullName>
        <ecNumber evidence="1">2.5.1.99</ecNumber>
    </submittedName>
</protein>
<dbReference type="Gene3D" id="1.10.600.10">
    <property type="entry name" value="Farnesyl Diphosphate Synthase"/>
    <property type="match status" value="1"/>
</dbReference>
<evidence type="ECO:0000313" key="2">
    <source>
        <dbReference type="Proteomes" id="UP000193870"/>
    </source>
</evidence>
<dbReference type="SUPFAM" id="SSF48576">
    <property type="entry name" value="Terpenoid synthases"/>
    <property type="match status" value="1"/>
</dbReference>
<dbReference type="EC" id="2.5.1.99" evidence="1"/>
<accession>A0A1Y5S732</accession>
<evidence type="ECO:0000313" key="1">
    <source>
        <dbReference type="EMBL" id="SLN33995.1"/>
    </source>
</evidence>
<dbReference type="AlphaFoldDB" id="A0A1Y5S732"/>